<gene>
    <name evidence="1" type="ORF">G293_04860</name>
</gene>
<evidence type="ECO:0000313" key="1">
    <source>
        <dbReference type="EMBL" id="AKK20587.1"/>
    </source>
</evidence>
<accession>A0A0G3I9V7</accession>
<dbReference type="InterPro" id="IPR010626">
    <property type="entry name" value="DUF1217"/>
</dbReference>
<organism evidence="1 2">
    <name type="scientific">Candidatus Liberibacter africanus PTSAPSY</name>
    <dbReference type="NCBI Taxonomy" id="1277257"/>
    <lineage>
        <taxon>Bacteria</taxon>
        <taxon>Pseudomonadati</taxon>
        <taxon>Pseudomonadota</taxon>
        <taxon>Alphaproteobacteria</taxon>
        <taxon>Hyphomicrobiales</taxon>
        <taxon>Rhizobiaceae</taxon>
        <taxon>Liberibacter</taxon>
    </lineage>
</organism>
<dbReference type="PATRIC" id="fig|1277257.4.peg.1051"/>
<name>A0A0G3I9V7_LIBAF</name>
<dbReference type="Gene3D" id="1.10.3700.10">
    <property type="entry name" value="AGR C 984p-like"/>
    <property type="match status" value="2"/>
</dbReference>
<sequence>MLSRVMSPPPLLEKIHNRSLAILSKDPDVFREESYYRENIKKISNVDEFIKNKRVFHYALKAFDILDMKHAEKFMKDILISDLSDPESLVNKMNSLKYQKFARYYDFSPAPKNVQGDIQKNQIIKDYIQSHKLTEKEALEKSEYFRHNIHKISSIDQFFKNKDLLNYVLQSFKIDPHTVSLPFLKDALTLGLAKPDKYFITSQDNRFRTMAEHFHFQKNGSANDKILTNAQIENIVSNYLKNTLDCIPENSIISDQKYYKETIGSIHSFPDLLKDSKLFQMVHLALFSSNSDIKADNLLDLVRKNDPRVSKIKDFFHIDFSNIRDSNKKIQNDDQITKILNLYKESCKKLHEQKMNSLIAEYRKSLHDIKSIQDFLYGKNLLNYDQKPFTALDFALKAYNIKGEDLDKYKLKSVLTSNASDPNSYVNKSKDKRLIKLNNAFNFNSNGSIGEIPTIQSRSVIRENIINYVNSKRNLYNEKKSFDSENKIHMEKKLDSEAKYYSENIDSIHSFEDLFTNRKILNFLLESKEIDPKKVDDNFLHKIFRSDLKNPNSLANTHQDSRYKDIISSFNFDIRGEKLYKEKGAVQDDLHLDKTCDLYKNQIIEKEEEQRDPDNALEIYFKRNIPNIRNYYEILGDKKLFQVVAKKLNLSPYLPEKNKLDMLQKNINIKDFKNPKKVDAFIYAFRANKFKNIDYKKSLFSFANKQERYLYDYPENQENTMSLQLNTINPRPSNGRYSTLDLFIPLNSPSFLSL</sequence>
<dbReference type="AlphaFoldDB" id="A0A0G3I9V7"/>
<evidence type="ECO:0000313" key="2">
    <source>
        <dbReference type="Proteomes" id="UP000035503"/>
    </source>
</evidence>
<proteinExistence type="predicted"/>
<reference evidence="1 2" key="1">
    <citation type="journal article" date="2015" name="Genome Announc.">
        <title>Complete Genome Sequence of 'Candidatus Liberibacter africanus,' a Bacterium Associated with Citrus Huanglongbing.</title>
        <authorList>
            <person name="Lin H."/>
            <person name="Pietersen G."/>
            <person name="Han C."/>
            <person name="Read D.A."/>
            <person name="Lou B."/>
            <person name="Gupta G."/>
            <person name="Civerolo E.L."/>
        </authorList>
    </citation>
    <scope>NUCLEOTIDE SEQUENCE [LARGE SCALE GENOMIC DNA]</scope>
    <source>
        <strain evidence="1 2">PTSAPSY</strain>
    </source>
</reference>
<dbReference type="Proteomes" id="UP000035503">
    <property type="component" value="Chromosome"/>
</dbReference>
<dbReference type="KEGG" id="lau:G293_04860"/>
<dbReference type="InterPro" id="IPR023157">
    <property type="entry name" value="AGR-C-984p-like_sf"/>
</dbReference>
<dbReference type="STRING" id="1277257.G293_04860"/>
<dbReference type="OrthoDB" id="7824597at2"/>
<dbReference type="Pfam" id="PF06748">
    <property type="entry name" value="DUF1217"/>
    <property type="match status" value="3"/>
</dbReference>
<keyword evidence="2" id="KW-1185">Reference proteome</keyword>
<protein>
    <submittedName>
        <fullName evidence="1">Uncharacterized protein</fullName>
    </submittedName>
</protein>
<dbReference type="EMBL" id="CP004021">
    <property type="protein sequence ID" value="AKK20587.1"/>
    <property type="molecule type" value="Genomic_DNA"/>
</dbReference>
<dbReference type="SUPFAM" id="SSF158837">
    <property type="entry name" value="AGR C 984p-like"/>
    <property type="match status" value="4"/>
</dbReference>